<evidence type="ECO:0000256" key="4">
    <source>
        <dbReference type="ARBA" id="ARBA00011881"/>
    </source>
</evidence>
<dbReference type="Gene3D" id="3.90.1150.10">
    <property type="entry name" value="Aspartate Aminotransferase, domain 1"/>
    <property type="match status" value="1"/>
</dbReference>
<evidence type="ECO:0000256" key="21">
    <source>
        <dbReference type="ARBA" id="ARBA00043751"/>
    </source>
</evidence>
<evidence type="ECO:0000256" key="18">
    <source>
        <dbReference type="ARBA" id="ARBA00043679"/>
    </source>
</evidence>
<evidence type="ECO:0000256" key="28">
    <source>
        <dbReference type="ARBA" id="ARBA00044257"/>
    </source>
</evidence>
<dbReference type="SUPFAM" id="SSF53383">
    <property type="entry name" value="PLP-dependent transferases"/>
    <property type="match status" value="1"/>
</dbReference>
<comment type="catalytic activity">
    <reaction evidence="23">
        <text>L-ornithine + pyruvate = 5-amino-2-oxopentanoate + L-alanine</text>
        <dbReference type="Rhea" id="RHEA:77327"/>
        <dbReference type="ChEBI" id="CHEBI:15361"/>
        <dbReference type="ChEBI" id="CHEBI:46911"/>
        <dbReference type="ChEBI" id="CHEBI:57972"/>
        <dbReference type="ChEBI" id="CHEBI:58802"/>
    </reaction>
</comment>
<evidence type="ECO:0000256" key="29">
    <source>
        <dbReference type="ARBA" id="ARBA00044258"/>
    </source>
</evidence>
<comment type="cofactor">
    <cofactor evidence="1">
        <name>pyridoxal 5'-phosphate</name>
        <dbReference type="ChEBI" id="CHEBI:597326"/>
    </cofactor>
</comment>
<evidence type="ECO:0000256" key="16">
    <source>
        <dbReference type="ARBA" id="ARBA00042669"/>
    </source>
</evidence>
<keyword evidence="8" id="KW-0809">Transit peptide</keyword>
<keyword evidence="6" id="KW-0032">Aminotransferase</keyword>
<evidence type="ECO:0000256" key="23">
    <source>
        <dbReference type="ARBA" id="ARBA00043777"/>
    </source>
</evidence>
<reference evidence="39" key="1">
    <citation type="submission" date="2022-11" db="UniProtKB">
        <authorList>
            <consortium name="WormBaseParasite"/>
        </authorList>
    </citation>
    <scope>IDENTIFICATION</scope>
</reference>
<comment type="catalytic activity">
    <reaction evidence="34">
        <text>N(omega)-methyl-L-arginine + glyoxylate = 5-(3-methylguanidino)-2-oxopentanoate + glycine</text>
        <dbReference type="Rhea" id="RHEA:77323"/>
        <dbReference type="ChEBI" id="CHEBI:36655"/>
        <dbReference type="ChEBI" id="CHEBI:57305"/>
        <dbReference type="ChEBI" id="CHEBI:114953"/>
        <dbReference type="ChEBI" id="CHEBI:197314"/>
    </reaction>
</comment>
<evidence type="ECO:0000256" key="13">
    <source>
        <dbReference type="ARBA" id="ARBA00041662"/>
    </source>
</evidence>
<evidence type="ECO:0000256" key="1">
    <source>
        <dbReference type="ARBA" id="ARBA00001933"/>
    </source>
</evidence>
<comment type="catalytic activity">
    <reaction evidence="33">
        <text>N(omega),N(omega)-dimethyl-L-arginine + 2-oxobutanoate = 5-(3,3-dimethylguanidino)-2-oxopentanoate + (2S)-2-aminobutanoate</text>
        <dbReference type="Rhea" id="RHEA:77351"/>
        <dbReference type="ChEBI" id="CHEBI:16763"/>
        <dbReference type="ChEBI" id="CHEBI:58326"/>
        <dbReference type="ChEBI" id="CHEBI:74359"/>
        <dbReference type="ChEBI" id="CHEBI:197301"/>
    </reaction>
</comment>
<evidence type="ECO:0000256" key="8">
    <source>
        <dbReference type="ARBA" id="ARBA00022946"/>
    </source>
</evidence>
<dbReference type="InterPro" id="IPR015424">
    <property type="entry name" value="PyrdxlP-dep_Trfase"/>
</dbReference>
<evidence type="ECO:0000313" key="39">
    <source>
        <dbReference type="WBParaSite" id="nRc.2.0.1.t05984-RA"/>
    </source>
</evidence>
<dbReference type="GO" id="GO:0008453">
    <property type="term" value="F:alanine-glyoxylate transaminase activity"/>
    <property type="evidence" value="ECO:0007669"/>
    <property type="project" value="UniProtKB-EC"/>
</dbReference>
<dbReference type="GO" id="GO:0030170">
    <property type="term" value="F:pyridoxal phosphate binding"/>
    <property type="evidence" value="ECO:0007669"/>
    <property type="project" value="InterPro"/>
</dbReference>
<evidence type="ECO:0000256" key="30">
    <source>
        <dbReference type="ARBA" id="ARBA00047892"/>
    </source>
</evidence>
<evidence type="ECO:0000256" key="6">
    <source>
        <dbReference type="ARBA" id="ARBA00022576"/>
    </source>
</evidence>
<keyword evidence="7" id="KW-0808">Transferase</keyword>
<evidence type="ECO:0000256" key="17">
    <source>
        <dbReference type="ARBA" id="ARBA00043669"/>
    </source>
</evidence>
<evidence type="ECO:0000256" key="36">
    <source>
        <dbReference type="ARBA" id="ARBA00049480"/>
    </source>
</evidence>
<evidence type="ECO:0000256" key="34">
    <source>
        <dbReference type="ARBA" id="ARBA00048760"/>
    </source>
</evidence>
<dbReference type="AlphaFoldDB" id="A0A915HVQ5"/>
<organism evidence="38 39">
    <name type="scientific">Romanomermis culicivorax</name>
    <name type="common">Nematode worm</name>
    <dbReference type="NCBI Taxonomy" id="13658"/>
    <lineage>
        <taxon>Eukaryota</taxon>
        <taxon>Metazoa</taxon>
        <taxon>Ecdysozoa</taxon>
        <taxon>Nematoda</taxon>
        <taxon>Enoplea</taxon>
        <taxon>Dorylaimia</taxon>
        <taxon>Mermithida</taxon>
        <taxon>Mermithoidea</taxon>
        <taxon>Mermithidae</taxon>
        <taxon>Romanomermis</taxon>
    </lineage>
</organism>
<comment type="catalytic activity">
    <reaction evidence="21">
        <text>2-oxobutanoate + L-alanine = (2S)-2-aminobutanoate + pyruvate</text>
        <dbReference type="Rhea" id="RHEA:77355"/>
        <dbReference type="ChEBI" id="CHEBI:15361"/>
        <dbReference type="ChEBI" id="CHEBI:16763"/>
        <dbReference type="ChEBI" id="CHEBI:57972"/>
        <dbReference type="ChEBI" id="CHEBI:74359"/>
        <dbReference type="EC" id="2.6.1.44"/>
    </reaction>
</comment>
<comment type="catalytic activity">
    <reaction evidence="36">
        <text>N(omega),N('omega)-dimethyl-L-arginine + glyoxylate = 5-(3,3'-dimethylguanidino)-2-oxopentanoate + glycine</text>
        <dbReference type="Rhea" id="RHEA:77315"/>
        <dbReference type="ChEBI" id="CHEBI:36655"/>
        <dbReference type="ChEBI" id="CHEBI:57305"/>
        <dbReference type="ChEBI" id="CHEBI:197308"/>
        <dbReference type="ChEBI" id="CHEBI:197310"/>
    </reaction>
</comment>
<evidence type="ECO:0000313" key="38">
    <source>
        <dbReference type="Proteomes" id="UP000887565"/>
    </source>
</evidence>
<comment type="catalytic activity">
    <reaction evidence="10">
        <text>glyoxylate + L-alanine = glycine + pyruvate</text>
        <dbReference type="Rhea" id="RHEA:24248"/>
        <dbReference type="ChEBI" id="CHEBI:15361"/>
        <dbReference type="ChEBI" id="CHEBI:36655"/>
        <dbReference type="ChEBI" id="CHEBI:57305"/>
        <dbReference type="ChEBI" id="CHEBI:57972"/>
        <dbReference type="EC" id="2.6.1.44"/>
    </reaction>
    <physiologicalReaction direction="left-to-right" evidence="10">
        <dbReference type="Rhea" id="RHEA:24249"/>
    </physiologicalReaction>
</comment>
<evidence type="ECO:0000256" key="20">
    <source>
        <dbReference type="ARBA" id="ARBA00043749"/>
    </source>
</evidence>
<dbReference type="WBParaSite" id="nRc.2.0.1.t05984-RA">
    <property type="protein sequence ID" value="nRc.2.0.1.t05984-RA"/>
    <property type="gene ID" value="nRc.2.0.1.g05984"/>
</dbReference>
<evidence type="ECO:0000256" key="10">
    <source>
        <dbReference type="ARBA" id="ARBA00033660"/>
    </source>
</evidence>
<keyword evidence="9" id="KW-0496">Mitochondrion</keyword>
<comment type="catalytic activity">
    <reaction evidence="22">
        <text>N(omega)-methyl-L-arginine + pyruvate = 5-(3-methylguanidino)-2-oxopentanoate + L-alanine</text>
        <dbReference type="Rhea" id="RHEA:77319"/>
        <dbReference type="ChEBI" id="CHEBI:15361"/>
        <dbReference type="ChEBI" id="CHEBI:57972"/>
        <dbReference type="ChEBI" id="CHEBI:114953"/>
        <dbReference type="ChEBI" id="CHEBI:197314"/>
    </reaction>
</comment>
<evidence type="ECO:0000256" key="33">
    <source>
        <dbReference type="ARBA" id="ARBA00048560"/>
    </source>
</evidence>
<dbReference type="GO" id="GO:0005739">
    <property type="term" value="C:mitochondrion"/>
    <property type="evidence" value="ECO:0007669"/>
    <property type="project" value="UniProtKB-SubCell"/>
</dbReference>
<protein>
    <recommendedName>
        <fullName evidence="12">Alanine--glyoxylate aminotransferase 2, mitochondrial</fullName>
        <ecNumber evidence="27">2.6.1.18</ecNumber>
        <ecNumber evidence="11">2.6.1.40</ecNumber>
        <ecNumber evidence="5">2.6.1.44</ecNumber>
    </recommendedName>
    <alternativeName>
        <fullName evidence="13">(R)-3-amino-2-methylpropionate--pyruvate transaminase</fullName>
    </alternativeName>
    <alternativeName>
        <fullName evidence="15">Beta-ALAAT II</fullName>
    </alternativeName>
    <alternativeName>
        <fullName evidence="16">Beta-alanine-pyruvate aminotransferase</fullName>
    </alternativeName>
    <alternativeName>
        <fullName evidence="29">D-3-aminoisobutyrate-pyruvate aminotransferase</fullName>
    </alternativeName>
    <alternativeName>
        <fullName evidence="14">D-AIBAT</fullName>
    </alternativeName>
    <alternativeName>
        <fullName evidence="28">D-beta-aminoisobutyrate-pyruvate aminotransferase</fullName>
    </alternativeName>
</protein>
<evidence type="ECO:0000256" key="24">
    <source>
        <dbReference type="ARBA" id="ARBA00043798"/>
    </source>
</evidence>
<dbReference type="EC" id="2.6.1.18" evidence="27"/>
<comment type="catalytic activity">
    <reaction evidence="32">
        <text>2-oxohexanoate + N(omega),N(omega)-dimethyl-L-arginine = L-2-aminohexanoate + 5-(3,3-dimethylguanidino)-2-oxopentanoate</text>
        <dbReference type="Rhea" id="RHEA:77363"/>
        <dbReference type="ChEBI" id="CHEBI:35177"/>
        <dbReference type="ChEBI" id="CHEBI:58326"/>
        <dbReference type="ChEBI" id="CHEBI:58455"/>
        <dbReference type="ChEBI" id="CHEBI:197301"/>
    </reaction>
</comment>
<comment type="catalytic activity">
    <reaction evidence="30">
        <text>N(omega),N(omega)-dimethyl-L-arginine + glyoxylate = 5-(3,3-dimethylguanidino)-2-oxopentanoate + glycine</text>
        <dbReference type="Rhea" id="RHEA:77311"/>
        <dbReference type="ChEBI" id="CHEBI:36655"/>
        <dbReference type="ChEBI" id="CHEBI:57305"/>
        <dbReference type="ChEBI" id="CHEBI:58326"/>
        <dbReference type="ChEBI" id="CHEBI:197301"/>
    </reaction>
</comment>
<evidence type="ECO:0000256" key="5">
    <source>
        <dbReference type="ARBA" id="ARBA00013049"/>
    </source>
</evidence>
<dbReference type="GO" id="GO:0047305">
    <property type="term" value="F:(R)-3-amino-2-methylpropionate-pyruvate transaminase activity"/>
    <property type="evidence" value="ECO:0007669"/>
    <property type="project" value="UniProtKB-EC"/>
</dbReference>
<evidence type="ECO:0000256" key="2">
    <source>
        <dbReference type="ARBA" id="ARBA00004173"/>
    </source>
</evidence>
<comment type="catalytic activity">
    <reaction evidence="31">
        <text>L-ornithine + glyoxylate = 5-amino-2-oxopentanoate + glycine</text>
        <dbReference type="Rhea" id="RHEA:77331"/>
        <dbReference type="ChEBI" id="CHEBI:36655"/>
        <dbReference type="ChEBI" id="CHEBI:46911"/>
        <dbReference type="ChEBI" id="CHEBI:57305"/>
        <dbReference type="ChEBI" id="CHEBI:58802"/>
    </reaction>
</comment>
<evidence type="ECO:0000256" key="35">
    <source>
        <dbReference type="ARBA" id="ARBA00048916"/>
    </source>
</evidence>
<evidence type="ECO:0000256" key="12">
    <source>
        <dbReference type="ARBA" id="ARBA00039862"/>
    </source>
</evidence>
<evidence type="ECO:0000256" key="37">
    <source>
        <dbReference type="ARBA" id="ARBA00058068"/>
    </source>
</evidence>
<name>A0A915HVQ5_ROMCU</name>
<accession>A0A915HVQ5</accession>
<evidence type="ECO:0000256" key="22">
    <source>
        <dbReference type="ARBA" id="ARBA00043758"/>
    </source>
</evidence>
<comment type="function">
    <text evidence="37">Multifunctional aminotransferase with a broad substrate specificity. Catalyzes the conversion of glyoxylate to glycine using alanine as the amino donor. Catalyzes metabolism of not L- but the D-isomer of D-beta-aminoisobutyric acid to generate 2-methyl-3-oxopropanoate and alanine. Catalyzes the transfer of the amino group from beta-alanine to pyruvate to yield L-alanine and 3-oxopropanoate. Can metabolize NG-monomethyl-L-arginine (NMMA), asymmetric NG,NG-dimethyl-L-arginine (ADMA) and symmetric NG,N'G-dimethyl-L-arginine (SDMA). ADMA is a potent inhibitor of nitric-oxide (NO) synthase, and this activity provides mechanism through which the kidney regulates blood pressure.</text>
</comment>
<comment type="catalytic activity">
    <reaction evidence="35">
        <text>oxaloacetate + L-alanine = L-aspartate + pyruvate</text>
        <dbReference type="Rhea" id="RHEA:77347"/>
        <dbReference type="ChEBI" id="CHEBI:15361"/>
        <dbReference type="ChEBI" id="CHEBI:16452"/>
        <dbReference type="ChEBI" id="CHEBI:29991"/>
        <dbReference type="ChEBI" id="CHEBI:57972"/>
    </reaction>
</comment>
<dbReference type="PANTHER" id="PTHR45688:SF3">
    <property type="entry name" value="ALANINE--GLYOXYLATE AMINOTRANSFERASE 2, MITOCHONDRIAL"/>
    <property type="match status" value="1"/>
</dbReference>
<dbReference type="GO" id="GO:0016223">
    <property type="term" value="F:beta-alanine:pyruvate transaminase activity"/>
    <property type="evidence" value="ECO:0007669"/>
    <property type="project" value="UniProtKB-EC"/>
</dbReference>
<evidence type="ECO:0000256" key="9">
    <source>
        <dbReference type="ARBA" id="ARBA00023128"/>
    </source>
</evidence>
<evidence type="ECO:0000256" key="14">
    <source>
        <dbReference type="ARBA" id="ARBA00041845"/>
    </source>
</evidence>
<dbReference type="Proteomes" id="UP000887565">
    <property type="component" value="Unplaced"/>
</dbReference>
<dbReference type="EC" id="2.6.1.40" evidence="11"/>
<dbReference type="InterPro" id="IPR049704">
    <property type="entry name" value="Aminotrans_3_PPA_site"/>
</dbReference>
<dbReference type="InterPro" id="IPR015422">
    <property type="entry name" value="PyrdxlP-dep_Trfase_small"/>
</dbReference>
<keyword evidence="38" id="KW-1185">Reference proteome</keyword>
<dbReference type="GO" id="GO:0019481">
    <property type="term" value="P:L-alanine catabolic process, by transamination"/>
    <property type="evidence" value="ECO:0007669"/>
    <property type="project" value="TreeGrafter"/>
</dbReference>
<dbReference type="EC" id="2.6.1.44" evidence="5"/>
<comment type="catalytic activity">
    <reaction evidence="24">
        <text>N(omega),N('omega)-dimethyl-L-arginine + pyruvate = 5-(3,3'-dimethylguanidino)-2-oxopentanoate + L-alanine</text>
        <dbReference type="Rhea" id="RHEA:77307"/>
        <dbReference type="ChEBI" id="CHEBI:15361"/>
        <dbReference type="ChEBI" id="CHEBI:57972"/>
        <dbReference type="ChEBI" id="CHEBI:197308"/>
        <dbReference type="ChEBI" id="CHEBI:197310"/>
    </reaction>
</comment>
<comment type="catalytic activity">
    <reaction evidence="25">
        <text>3-oxopropanoate + L-alanine = beta-alanine + pyruvate</text>
        <dbReference type="Rhea" id="RHEA:14077"/>
        <dbReference type="ChEBI" id="CHEBI:15361"/>
        <dbReference type="ChEBI" id="CHEBI:33190"/>
        <dbReference type="ChEBI" id="CHEBI:57966"/>
        <dbReference type="ChEBI" id="CHEBI:57972"/>
        <dbReference type="EC" id="2.6.1.18"/>
    </reaction>
    <physiologicalReaction direction="right-to-left" evidence="25">
        <dbReference type="Rhea" id="RHEA:14079"/>
    </physiologicalReaction>
</comment>
<comment type="subunit">
    <text evidence="4">Homotetramer.</text>
</comment>
<comment type="catalytic activity">
    <reaction evidence="18">
        <text>(2S)-2-aminobutanoate + glyoxylate = 2-oxobutanoate + glycine</text>
        <dbReference type="Rhea" id="RHEA:77339"/>
        <dbReference type="ChEBI" id="CHEBI:16763"/>
        <dbReference type="ChEBI" id="CHEBI:36655"/>
        <dbReference type="ChEBI" id="CHEBI:57305"/>
        <dbReference type="ChEBI" id="CHEBI:74359"/>
    </reaction>
</comment>
<comment type="catalytic activity">
    <reaction evidence="17">
        <text>N(omega),N(omega)-dimethyl-L-arginine + pyruvate = 5-(3,3-dimethylguanidino)-2-oxopentanoate + L-alanine</text>
        <dbReference type="Rhea" id="RHEA:77303"/>
        <dbReference type="ChEBI" id="CHEBI:15361"/>
        <dbReference type="ChEBI" id="CHEBI:57972"/>
        <dbReference type="ChEBI" id="CHEBI:58326"/>
        <dbReference type="ChEBI" id="CHEBI:197301"/>
    </reaction>
</comment>
<sequence>MVLEGFLGGARAVPPLANVWIGVTTPTKAQQELPCSGPIDRQNHQSCGWNVGAGGTVEFPRGYVKRAFELVRQYGGICISDEVQTGFGRTGEHFWGYEMHGVQPDMVIMAKGIANGFPMAALVIEEEELQKNSHKVGTYFLQKLGSLRDRIEIMGDVRGKGLMIGIELVDNKDTRKPLDAARMAAIVEKTKDNGILVGKGGIYGTALRIKPPMCIKENDVASAIDALEKSFKNV</sequence>
<evidence type="ECO:0000256" key="27">
    <source>
        <dbReference type="ARBA" id="ARBA00044055"/>
    </source>
</evidence>
<comment type="catalytic activity">
    <reaction evidence="26">
        <text>2-oxopentanoate + N(omega),N(omega)-dimethyl-L-arginine = 5-(3,3-dimethylguanidino)-2-oxopentanoate + L-2-aminopentanoate</text>
        <dbReference type="Rhea" id="RHEA:77359"/>
        <dbReference type="ChEBI" id="CHEBI:28644"/>
        <dbReference type="ChEBI" id="CHEBI:58326"/>
        <dbReference type="ChEBI" id="CHEBI:58441"/>
        <dbReference type="ChEBI" id="CHEBI:197301"/>
    </reaction>
</comment>
<dbReference type="PANTHER" id="PTHR45688">
    <property type="match status" value="1"/>
</dbReference>
<evidence type="ECO:0000256" key="25">
    <source>
        <dbReference type="ARBA" id="ARBA00043825"/>
    </source>
</evidence>
<proteinExistence type="inferred from homology"/>
<dbReference type="InterPro" id="IPR005814">
    <property type="entry name" value="Aminotrans_3"/>
</dbReference>
<comment type="similarity">
    <text evidence="3">Belongs to the class-III pyridoxal-phosphate-dependent aminotransferase family.</text>
</comment>
<dbReference type="PROSITE" id="PS00600">
    <property type="entry name" value="AA_TRANSFER_CLASS_3"/>
    <property type="match status" value="1"/>
</dbReference>
<evidence type="ECO:0000256" key="15">
    <source>
        <dbReference type="ARBA" id="ARBA00042611"/>
    </source>
</evidence>
<evidence type="ECO:0000256" key="7">
    <source>
        <dbReference type="ARBA" id="ARBA00022679"/>
    </source>
</evidence>
<comment type="catalytic activity">
    <reaction evidence="20">
        <text>N(omega),N(omega)-dimethyl-L-arginine + oxaloacetate = 5-(3,3-dimethylguanidino)-2-oxopentanoate + L-aspartate</text>
        <dbReference type="Rhea" id="RHEA:77343"/>
        <dbReference type="ChEBI" id="CHEBI:16452"/>
        <dbReference type="ChEBI" id="CHEBI:29991"/>
        <dbReference type="ChEBI" id="CHEBI:58326"/>
        <dbReference type="ChEBI" id="CHEBI:197301"/>
    </reaction>
</comment>
<evidence type="ECO:0000256" key="3">
    <source>
        <dbReference type="ARBA" id="ARBA00008954"/>
    </source>
</evidence>
<dbReference type="Pfam" id="PF00202">
    <property type="entry name" value="Aminotran_3"/>
    <property type="match status" value="1"/>
</dbReference>
<evidence type="ECO:0000256" key="11">
    <source>
        <dbReference type="ARBA" id="ARBA00039130"/>
    </source>
</evidence>
<evidence type="ECO:0000256" key="26">
    <source>
        <dbReference type="ARBA" id="ARBA00043826"/>
    </source>
</evidence>
<comment type="subcellular location">
    <subcellularLocation>
        <location evidence="2">Mitochondrion</location>
    </subcellularLocation>
</comment>
<dbReference type="GO" id="GO:0009436">
    <property type="term" value="P:glyoxylate catabolic process"/>
    <property type="evidence" value="ECO:0007669"/>
    <property type="project" value="TreeGrafter"/>
</dbReference>
<evidence type="ECO:0000256" key="32">
    <source>
        <dbReference type="ARBA" id="ARBA00048500"/>
    </source>
</evidence>
<comment type="catalytic activity">
    <reaction evidence="19">
        <text>(R)-3-amino-2-methylpropanoate + pyruvate = 2-methyl-3-oxopropanoate + L-alanine</text>
        <dbReference type="Rhea" id="RHEA:18393"/>
        <dbReference type="ChEBI" id="CHEBI:15361"/>
        <dbReference type="ChEBI" id="CHEBI:57700"/>
        <dbReference type="ChEBI" id="CHEBI:57731"/>
        <dbReference type="ChEBI" id="CHEBI:57972"/>
        <dbReference type="EC" id="2.6.1.40"/>
    </reaction>
    <physiologicalReaction direction="left-to-right" evidence="19">
        <dbReference type="Rhea" id="RHEA:18394"/>
    </physiologicalReaction>
</comment>
<evidence type="ECO:0000256" key="31">
    <source>
        <dbReference type="ARBA" id="ARBA00048264"/>
    </source>
</evidence>
<evidence type="ECO:0000256" key="19">
    <source>
        <dbReference type="ARBA" id="ARBA00043726"/>
    </source>
</evidence>